<dbReference type="AlphaFoldDB" id="A0A6L8LKG7"/>
<feature type="domain" description="NnrU" evidence="6">
    <location>
        <begin position="6"/>
        <end position="220"/>
    </location>
</feature>
<feature type="transmembrane region" description="Helical" evidence="5">
    <location>
        <begin position="113"/>
        <end position="134"/>
    </location>
</feature>
<organism evidence="7 8">
    <name type="scientific">Thalassovita mangrovi</name>
    <dbReference type="NCBI Taxonomy" id="2692236"/>
    <lineage>
        <taxon>Bacteria</taxon>
        <taxon>Pseudomonadati</taxon>
        <taxon>Pseudomonadota</taxon>
        <taxon>Alphaproteobacteria</taxon>
        <taxon>Rhodobacterales</taxon>
        <taxon>Roseobacteraceae</taxon>
        <taxon>Thalassovita</taxon>
    </lineage>
</organism>
<dbReference type="Pfam" id="PF07298">
    <property type="entry name" value="NnrU"/>
    <property type="match status" value="1"/>
</dbReference>
<dbReference type="InterPro" id="IPR009915">
    <property type="entry name" value="NnrU_dom"/>
</dbReference>
<dbReference type="RefSeq" id="WP_160973204.1">
    <property type="nucleotide sequence ID" value="NZ_WWEN01000003.1"/>
</dbReference>
<keyword evidence="8" id="KW-1185">Reference proteome</keyword>
<dbReference type="Gene3D" id="1.20.120.1630">
    <property type="match status" value="1"/>
</dbReference>
<gene>
    <name evidence="7" type="ORF">GR167_09375</name>
</gene>
<feature type="transmembrane region" description="Helical" evidence="5">
    <location>
        <begin position="198"/>
        <end position="222"/>
    </location>
</feature>
<keyword evidence="3 5" id="KW-1133">Transmembrane helix</keyword>
<evidence type="ECO:0000313" key="8">
    <source>
        <dbReference type="Proteomes" id="UP000479043"/>
    </source>
</evidence>
<evidence type="ECO:0000256" key="3">
    <source>
        <dbReference type="ARBA" id="ARBA00022989"/>
    </source>
</evidence>
<dbReference type="GO" id="GO:0016020">
    <property type="term" value="C:membrane"/>
    <property type="evidence" value="ECO:0007669"/>
    <property type="project" value="UniProtKB-SubCell"/>
</dbReference>
<evidence type="ECO:0000256" key="4">
    <source>
        <dbReference type="ARBA" id="ARBA00023136"/>
    </source>
</evidence>
<feature type="transmembrane region" description="Helical" evidence="5">
    <location>
        <begin position="140"/>
        <end position="160"/>
    </location>
</feature>
<protein>
    <submittedName>
        <fullName evidence="7">NnrU family protein</fullName>
    </submittedName>
</protein>
<dbReference type="EMBL" id="WWEN01000003">
    <property type="protein sequence ID" value="MYM55516.1"/>
    <property type="molecule type" value="Genomic_DNA"/>
</dbReference>
<keyword evidence="4 5" id="KW-0472">Membrane</keyword>
<feature type="transmembrane region" description="Helical" evidence="5">
    <location>
        <begin position="74"/>
        <end position="92"/>
    </location>
</feature>
<reference evidence="7 8" key="1">
    <citation type="submission" date="2020-01" db="EMBL/GenBank/DDBJ databases">
        <authorList>
            <person name="Chen S."/>
        </authorList>
    </citation>
    <scope>NUCLEOTIDE SEQUENCE [LARGE SCALE GENOMIC DNA]</scope>
    <source>
        <strain evidence="7 8">GS-10</strain>
    </source>
</reference>
<accession>A0A6L8LKG7</accession>
<keyword evidence="2 5" id="KW-0812">Transmembrane</keyword>
<feature type="transmembrane region" description="Helical" evidence="5">
    <location>
        <begin position="37"/>
        <end position="54"/>
    </location>
</feature>
<evidence type="ECO:0000256" key="1">
    <source>
        <dbReference type="ARBA" id="ARBA00004141"/>
    </source>
</evidence>
<evidence type="ECO:0000256" key="5">
    <source>
        <dbReference type="SAM" id="Phobius"/>
    </source>
</evidence>
<feature type="transmembrane region" description="Helical" evidence="5">
    <location>
        <begin position="6"/>
        <end position="25"/>
    </location>
</feature>
<comment type="caution">
    <text evidence="7">The sequence shown here is derived from an EMBL/GenBank/DDBJ whole genome shotgun (WGS) entry which is preliminary data.</text>
</comment>
<evidence type="ECO:0000259" key="6">
    <source>
        <dbReference type="Pfam" id="PF07298"/>
    </source>
</evidence>
<sequence length="223" mass="24526">MGWLEFIAAFAVFFLSHSLPTRPGVKSRLTAAIGARGYTIAYSMLSLAVLYWLLMAAGRAPVVPLWDWAPWQNQVPLIAMGIACTILALTIARPNPFSFGGAQNDRFSTDHPGLIRWTRHPILAALAIWAVAHIVPNGDLAHVILFGTFAGFAFLGMRLIDRRKRREIGAEWDRLRSELRAGPPFHSPASLLDLSIRVILGILTYAALLHLHPALFGVAPYLG</sequence>
<name>A0A6L8LKG7_9RHOB</name>
<proteinExistence type="predicted"/>
<evidence type="ECO:0000313" key="7">
    <source>
        <dbReference type="EMBL" id="MYM55516.1"/>
    </source>
</evidence>
<dbReference type="Proteomes" id="UP000479043">
    <property type="component" value="Unassembled WGS sequence"/>
</dbReference>
<evidence type="ECO:0000256" key="2">
    <source>
        <dbReference type="ARBA" id="ARBA00022692"/>
    </source>
</evidence>
<comment type="subcellular location">
    <subcellularLocation>
        <location evidence="1">Membrane</location>
        <topology evidence="1">Multi-pass membrane protein</topology>
    </subcellularLocation>
</comment>